<dbReference type="EMBL" id="JAHBAY010000001">
    <property type="protein sequence ID" value="MBT0767546.1"/>
    <property type="molecule type" value="Genomic_DNA"/>
</dbReference>
<dbReference type="InterPro" id="IPR036271">
    <property type="entry name" value="Tet_transcr_reg_TetR-rel_C_sf"/>
</dbReference>
<dbReference type="PROSITE" id="PS50977">
    <property type="entry name" value="HTH_TETR_2"/>
    <property type="match status" value="1"/>
</dbReference>
<dbReference type="SUPFAM" id="SSF46689">
    <property type="entry name" value="Homeodomain-like"/>
    <property type="match status" value="1"/>
</dbReference>
<dbReference type="Pfam" id="PF00440">
    <property type="entry name" value="TetR_N"/>
    <property type="match status" value="1"/>
</dbReference>
<name>A0ABS5TBF9_9ACTN</name>
<protein>
    <submittedName>
        <fullName evidence="4">TetR/AcrR family transcriptional regulator</fullName>
    </submittedName>
</protein>
<evidence type="ECO:0000313" key="5">
    <source>
        <dbReference type="Proteomes" id="UP001197247"/>
    </source>
</evidence>
<dbReference type="RefSeq" id="WP_214153563.1">
    <property type="nucleotide sequence ID" value="NZ_JAHBAY010000001.1"/>
</dbReference>
<evidence type="ECO:0000256" key="2">
    <source>
        <dbReference type="PROSITE-ProRule" id="PRU00335"/>
    </source>
</evidence>
<accession>A0ABS5TBF9</accession>
<keyword evidence="5" id="KW-1185">Reference proteome</keyword>
<evidence type="ECO:0000313" key="4">
    <source>
        <dbReference type="EMBL" id="MBT0767546.1"/>
    </source>
</evidence>
<dbReference type="InterPro" id="IPR009057">
    <property type="entry name" value="Homeodomain-like_sf"/>
</dbReference>
<dbReference type="InterPro" id="IPR001647">
    <property type="entry name" value="HTH_TetR"/>
</dbReference>
<dbReference type="Gene3D" id="1.10.357.10">
    <property type="entry name" value="Tetracycline Repressor, domain 2"/>
    <property type="match status" value="1"/>
</dbReference>
<dbReference type="PRINTS" id="PR00455">
    <property type="entry name" value="HTHTETR"/>
</dbReference>
<dbReference type="PANTHER" id="PTHR30055">
    <property type="entry name" value="HTH-TYPE TRANSCRIPTIONAL REGULATOR RUTR"/>
    <property type="match status" value="1"/>
</dbReference>
<dbReference type="InterPro" id="IPR050109">
    <property type="entry name" value="HTH-type_TetR-like_transc_reg"/>
</dbReference>
<comment type="caution">
    <text evidence="4">The sequence shown here is derived from an EMBL/GenBank/DDBJ whole genome shotgun (WGS) entry which is preliminary data.</text>
</comment>
<feature type="domain" description="HTH tetR-type" evidence="3">
    <location>
        <begin position="12"/>
        <end position="72"/>
    </location>
</feature>
<gene>
    <name evidence="4" type="ORF">KIH74_01335</name>
</gene>
<organism evidence="4 5">
    <name type="scientific">Kineosporia corallincola</name>
    <dbReference type="NCBI Taxonomy" id="2835133"/>
    <lineage>
        <taxon>Bacteria</taxon>
        <taxon>Bacillati</taxon>
        <taxon>Actinomycetota</taxon>
        <taxon>Actinomycetes</taxon>
        <taxon>Kineosporiales</taxon>
        <taxon>Kineosporiaceae</taxon>
        <taxon>Kineosporia</taxon>
    </lineage>
</organism>
<dbReference type="PANTHER" id="PTHR30055:SF241">
    <property type="entry name" value="TRANSCRIPTIONAL REGULATORY PROTEIN"/>
    <property type="match status" value="1"/>
</dbReference>
<feature type="DNA-binding region" description="H-T-H motif" evidence="2">
    <location>
        <begin position="35"/>
        <end position="54"/>
    </location>
</feature>
<sequence>MSQQQTISPRRAATRQRLLTAATTVIAERGVNGASVEAICEEAGFTRGAFYSNFATKEDLLHDLMVAKHAGLLDGIRRILDETDQAAPTNGVELIEDVVEKVLAANPVDRQSRLVDAEIGLFIVRNPELAPPLMRAMAPFREGLARLLVEGLERAGRRLVVDLDDAVNAIFAAYEAGSTWSTAAHDEAENLETCRRTLSLVIKAVSEPTV</sequence>
<dbReference type="SUPFAM" id="SSF48498">
    <property type="entry name" value="Tetracyclin repressor-like, C-terminal domain"/>
    <property type="match status" value="1"/>
</dbReference>
<keyword evidence="1 2" id="KW-0238">DNA-binding</keyword>
<dbReference type="Proteomes" id="UP001197247">
    <property type="component" value="Unassembled WGS sequence"/>
</dbReference>
<proteinExistence type="predicted"/>
<evidence type="ECO:0000259" key="3">
    <source>
        <dbReference type="PROSITE" id="PS50977"/>
    </source>
</evidence>
<reference evidence="4 5" key="1">
    <citation type="submission" date="2021-05" db="EMBL/GenBank/DDBJ databases">
        <title>Kineosporia and Streptomyces sp. nov. two new marine actinobacteria isolated from Coral.</title>
        <authorList>
            <person name="Buangrab K."/>
            <person name="Sutthacheep M."/>
            <person name="Yeemin T."/>
            <person name="Harunari E."/>
            <person name="Igarashi Y."/>
            <person name="Kanchanasin P."/>
            <person name="Tanasupawat S."/>
            <person name="Phongsopitanun W."/>
        </authorList>
    </citation>
    <scope>NUCLEOTIDE SEQUENCE [LARGE SCALE GENOMIC DNA]</scope>
    <source>
        <strain evidence="4 5">J2-2</strain>
    </source>
</reference>
<evidence type="ECO:0000256" key="1">
    <source>
        <dbReference type="ARBA" id="ARBA00023125"/>
    </source>
</evidence>